<keyword evidence="1" id="KW-1133">Transmembrane helix</keyword>
<reference evidence="2 4" key="1">
    <citation type="submission" date="2014-11" db="EMBL/GenBank/DDBJ databases">
        <title>Genome sequence of Pseudomonas tuomuerensis JCM 14085.</title>
        <authorList>
            <person name="Shin S.-K."/>
            <person name="Yi H."/>
        </authorList>
    </citation>
    <scope>NUCLEOTIDE SEQUENCE [LARGE SCALE GENOMIC DNA]</scope>
    <source>
        <strain evidence="2 4">JCM 14085</strain>
    </source>
</reference>
<reference evidence="3 5" key="2">
    <citation type="submission" date="2017-01" db="EMBL/GenBank/DDBJ databases">
        <authorList>
            <person name="Mah S.A."/>
            <person name="Swanson W.J."/>
            <person name="Moy G.W."/>
            <person name="Vacquier V.D."/>
        </authorList>
    </citation>
    <scope>NUCLEOTIDE SEQUENCE [LARGE SCALE GENOMIC DNA]</scope>
    <source>
        <strain evidence="3 5">ATCC 29606</strain>
    </source>
</reference>
<feature type="transmembrane region" description="Helical" evidence="1">
    <location>
        <begin position="124"/>
        <end position="147"/>
    </location>
</feature>
<proteinExistence type="predicted"/>
<dbReference type="EMBL" id="JTAK01000003">
    <property type="protein sequence ID" value="KHO65107.1"/>
    <property type="molecule type" value="Genomic_DNA"/>
</dbReference>
<name>A0A0B3C0M6_9PSED</name>
<dbReference type="PATRIC" id="fig|706570.3.peg.1615"/>
<evidence type="ECO:0000313" key="5">
    <source>
        <dbReference type="Proteomes" id="UP000186079"/>
    </source>
</evidence>
<dbReference type="EMBL" id="FTMC01000006">
    <property type="protein sequence ID" value="SIQ42257.1"/>
    <property type="molecule type" value="Genomic_DNA"/>
</dbReference>
<dbReference type="STRING" id="706570.PT85_08745"/>
<keyword evidence="4" id="KW-1185">Reference proteome</keyword>
<dbReference type="RefSeq" id="WP_027590763.1">
    <property type="nucleotide sequence ID" value="NZ_FMUP01000006.1"/>
</dbReference>
<feature type="transmembrane region" description="Helical" evidence="1">
    <location>
        <begin position="167"/>
        <end position="186"/>
    </location>
</feature>
<dbReference type="AlphaFoldDB" id="A0A0B3C0M6"/>
<accession>A0A0B3C0M6</accession>
<feature type="transmembrane region" description="Helical" evidence="1">
    <location>
        <begin position="66"/>
        <end position="85"/>
    </location>
</feature>
<dbReference type="OrthoDB" id="6077780at2"/>
<evidence type="ECO:0000313" key="2">
    <source>
        <dbReference type="EMBL" id="KHO65107.1"/>
    </source>
</evidence>
<organism evidence="2 4">
    <name type="scientific">Pseudomonas flexibilis</name>
    <dbReference type="NCBI Taxonomy" id="706570"/>
    <lineage>
        <taxon>Bacteria</taxon>
        <taxon>Pseudomonadati</taxon>
        <taxon>Pseudomonadota</taxon>
        <taxon>Gammaproteobacteria</taxon>
        <taxon>Pseudomonadales</taxon>
        <taxon>Pseudomonadaceae</taxon>
        <taxon>Pseudomonas</taxon>
    </lineage>
</organism>
<accession>A0A0B2DA70</accession>
<protein>
    <submittedName>
        <fullName evidence="2">Uncharacterized protein</fullName>
    </submittedName>
</protein>
<evidence type="ECO:0000313" key="4">
    <source>
        <dbReference type="Proteomes" id="UP000030980"/>
    </source>
</evidence>
<feature type="transmembrane region" description="Helical" evidence="1">
    <location>
        <begin position="34"/>
        <end position="54"/>
    </location>
</feature>
<gene>
    <name evidence="2" type="ORF">PT85_08745</name>
    <name evidence="3" type="ORF">SAMN05421672_10668</name>
</gene>
<dbReference type="Proteomes" id="UP000030980">
    <property type="component" value="Unassembled WGS sequence"/>
</dbReference>
<evidence type="ECO:0000313" key="3">
    <source>
        <dbReference type="EMBL" id="SIQ42257.1"/>
    </source>
</evidence>
<feature type="transmembrane region" description="Helical" evidence="1">
    <location>
        <begin position="91"/>
        <end position="112"/>
    </location>
</feature>
<sequence>MTLDFWHIHLCFALLAFLLLPLRGRPWPLQLAVLAGLLVLGFVPVGELPLALYVRTLIPEPSVVGLLALVWAALVRLELVAPLAARQRFTLLIVFGALGLILYPAALGIGPFDPYRLGFSPQPMILAVGVLALALLVSGNLLGTLLLSLATLAFGLDLLASENYWDYLLDPFVALYCWFALLGHGVRRFRRAGPRELAR</sequence>
<evidence type="ECO:0000256" key="1">
    <source>
        <dbReference type="SAM" id="Phobius"/>
    </source>
</evidence>
<keyword evidence="1" id="KW-0472">Membrane</keyword>
<keyword evidence="1" id="KW-0812">Transmembrane</keyword>
<dbReference type="Proteomes" id="UP000186079">
    <property type="component" value="Unassembled WGS sequence"/>
</dbReference>